<dbReference type="CDD" id="cd07010">
    <property type="entry name" value="cupin_PMI_type_I_N_bac"/>
    <property type="match status" value="1"/>
</dbReference>
<comment type="caution">
    <text evidence="3">The sequence shown here is derived from an EMBL/GenBank/DDBJ whole genome shotgun (WGS) entry which is preliminary data.</text>
</comment>
<dbReference type="SUPFAM" id="SSF51182">
    <property type="entry name" value="RmlC-like cupins"/>
    <property type="match status" value="1"/>
</dbReference>
<evidence type="ECO:0000313" key="4">
    <source>
        <dbReference type="Proteomes" id="UP000240971"/>
    </source>
</evidence>
<dbReference type="GO" id="GO:0046872">
    <property type="term" value="F:metal ion binding"/>
    <property type="evidence" value="ECO:0007669"/>
    <property type="project" value="UniProtKB-KW"/>
</dbReference>
<keyword evidence="2" id="KW-0862">Zinc</keyword>
<dbReference type="PANTHER" id="PTHR42742">
    <property type="entry name" value="TRANSCRIPTIONAL REPRESSOR MPRA"/>
    <property type="match status" value="1"/>
</dbReference>
<organism evidence="3 4">
    <name type="scientific">Chitinophaga niastensis</name>
    <dbReference type="NCBI Taxonomy" id="536980"/>
    <lineage>
        <taxon>Bacteria</taxon>
        <taxon>Pseudomonadati</taxon>
        <taxon>Bacteroidota</taxon>
        <taxon>Chitinophagia</taxon>
        <taxon>Chitinophagales</taxon>
        <taxon>Chitinophagaceae</taxon>
        <taxon>Chitinophaga</taxon>
    </lineage>
</organism>
<evidence type="ECO:0000256" key="2">
    <source>
        <dbReference type="ARBA" id="ARBA00022833"/>
    </source>
</evidence>
<name>A0A2P8HHI6_CHINA</name>
<evidence type="ECO:0000313" key="3">
    <source>
        <dbReference type="EMBL" id="PSL45661.1"/>
    </source>
</evidence>
<keyword evidence="4" id="KW-1185">Reference proteome</keyword>
<reference evidence="3 4" key="1">
    <citation type="submission" date="2018-03" db="EMBL/GenBank/DDBJ databases">
        <title>Genomic Encyclopedia of Archaeal and Bacterial Type Strains, Phase II (KMG-II): from individual species to whole genera.</title>
        <authorList>
            <person name="Goeker M."/>
        </authorList>
    </citation>
    <scope>NUCLEOTIDE SEQUENCE [LARGE SCALE GENOMIC DNA]</scope>
    <source>
        <strain evidence="3 4">DSM 24859</strain>
    </source>
</reference>
<keyword evidence="3" id="KW-0413">Isomerase</keyword>
<proteinExistence type="predicted"/>
<dbReference type="GO" id="GO:0016853">
    <property type="term" value="F:isomerase activity"/>
    <property type="evidence" value="ECO:0007669"/>
    <property type="project" value="UniProtKB-KW"/>
</dbReference>
<dbReference type="Gene3D" id="2.60.120.10">
    <property type="entry name" value="Jelly Rolls"/>
    <property type="match status" value="1"/>
</dbReference>
<dbReference type="PANTHER" id="PTHR42742:SF3">
    <property type="entry name" value="FRUCTOKINASE"/>
    <property type="match status" value="1"/>
</dbReference>
<dbReference type="RefSeq" id="WP_106530073.1">
    <property type="nucleotide sequence ID" value="NZ_PYAW01000004.1"/>
</dbReference>
<dbReference type="InterPro" id="IPR011051">
    <property type="entry name" value="RmlC_Cupin_sf"/>
</dbReference>
<dbReference type="EMBL" id="PYAW01000004">
    <property type="protein sequence ID" value="PSL45661.1"/>
    <property type="molecule type" value="Genomic_DNA"/>
</dbReference>
<accession>A0A2P8HHI6</accession>
<evidence type="ECO:0000256" key="1">
    <source>
        <dbReference type="ARBA" id="ARBA00022723"/>
    </source>
</evidence>
<dbReference type="OrthoDB" id="9808275at2"/>
<keyword evidence="1" id="KW-0479">Metal-binding</keyword>
<dbReference type="AlphaFoldDB" id="A0A2P8HHI6"/>
<sequence length="613" mass="69814">MKIQELALNVADHQNVVWRNSSQSLLPAQIAATEENGYNIYPLHPIGQGKIHTGYPTLARWIATQALVLIDGYVGICWDEVQEALEQEFYKQGLKVKWHFTKALQKDTSSIQQLVTPFIGNEGDVWGKKCTLDITAFFQTGQLSSLAFDPAYDINIVIGTGAALTHPDAPVVYLDIPKNELQYRMRAGAVTNFGSKPGDAAAEIYKRFYFVDWVVLNEYKQTLLNRIVIMADTQWRKTIAWIFNTDLLEGIDKISQSTFRVRPWFEAGAWGGQWMKEHISALNKEEINYAWSFEMIVPENGILFESDGNLLEIPFEWMMFYRHNNILGRHAAIFRYEFPIRFDFLDTFDGGNLSIQCHPFLSYIREHFGETITQDETYYILDCKEDAAVYLGFQEGIDAGAFRDQLENSRDHGIPVNIEQYVQRHSAGKHDLFLIPNGTVHSAGSNNLVLEISATPYIFTFKMYDWLRPGLDGKPRSISIEHAFNNLDFSRQGAAVTSQLLSVPTIIEQGTDWQIIHLPTHAAHFYDIHRLEFDNEIIVHTNNNCLVLMLVEGTAVSVITASGETIIYHYAETFVIPAAARECRIKNMGSKRAKVIKAFLKDEHYIFTNITSI</sequence>
<gene>
    <name evidence="3" type="ORF">CLV51_104368</name>
</gene>
<dbReference type="InterPro" id="IPR051804">
    <property type="entry name" value="Carb_Metab_Reg_Kinase/Isom"/>
</dbReference>
<dbReference type="Proteomes" id="UP000240971">
    <property type="component" value="Unassembled WGS sequence"/>
</dbReference>
<dbReference type="InterPro" id="IPR014710">
    <property type="entry name" value="RmlC-like_jellyroll"/>
</dbReference>
<protein>
    <submittedName>
        <fullName evidence="3">Mannose-6-phosphate isomerase class I</fullName>
    </submittedName>
</protein>